<dbReference type="Proteomes" id="UP001583172">
    <property type="component" value="Unassembled WGS sequence"/>
</dbReference>
<dbReference type="InterPro" id="IPR038528">
    <property type="entry name" value="TEL2_C_sf"/>
</dbReference>
<keyword evidence="5" id="KW-0186">Copper</keyword>
<evidence type="ECO:0000256" key="9">
    <source>
        <dbReference type="SAM" id="MobiDB-lite"/>
    </source>
</evidence>
<dbReference type="InterPro" id="IPR007745">
    <property type="entry name" value="Cyt_c_oxidase_Cu-chaperone"/>
</dbReference>
<evidence type="ECO:0000256" key="8">
    <source>
        <dbReference type="ARBA" id="ARBA00023186"/>
    </source>
</evidence>
<reference evidence="11 12" key="1">
    <citation type="journal article" date="2024" name="Commun. Biol.">
        <title>Comparative genomic analysis of thermophilic fungi reveals convergent evolutionary adaptations and gene losses.</title>
        <authorList>
            <person name="Steindorff A.S."/>
            <person name="Aguilar-Pontes M.V."/>
            <person name="Robinson A.J."/>
            <person name="Andreopoulos B."/>
            <person name="LaButti K."/>
            <person name="Kuo A."/>
            <person name="Mondo S."/>
            <person name="Riley R."/>
            <person name="Otillar R."/>
            <person name="Haridas S."/>
            <person name="Lipzen A."/>
            <person name="Grimwood J."/>
            <person name="Schmutz J."/>
            <person name="Clum A."/>
            <person name="Reid I.D."/>
            <person name="Moisan M.C."/>
            <person name="Butler G."/>
            <person name="Nguyen T.T.M."/>
            <person name="Dewar K."/>
            <person name="Conant G."/>
            <person name="Drula E."/>
            <person name="Henrissat B."/>
            <person name="Hansel C."/>
            <person name="Singer S."/>
            <person name="Hutchinson M.I."/>
            <person name="de Vries R.P."/>
            <person name="Natvig D.O."/>
            <person name="Powell A.J."/>
            <person name="Tsang A."/>
            <person name="Grigoriev I.V."/>
        </authorList>
    </citation>
    <scope>NUCLEOTIDE SEQUENCE [LARGE SCALE GENOMIC DNA]</scope>
    <source>
        <strain evidence="11 12">CBS 620.91</strain>
    </source>
</reference>
<evidence type="ECO:0000256" key="1">
    <source>
        <dbReference type="ARBA" id="ARBA00004569"/>
    </source>
</evidence>
<dbReference type="InterPro" id="IPR019337">
    <property type="entry name" value="Telomere_length_regulation_dom"/>
</dbReference>
<accession>A0ABR3VEC1</accession>
<evidence type="ECO:0000256" key="7">
    <source>
        <dbReference type="ARBA" id="ARBA00023157"/>
    </source>
</evidence>
<feature type="region of interest" description="Disordered" evidence="9">
    <location>
        <begin position="27"/>
        <end position="47"/>
    </location>
</feature>
<dbReference type="InterPro" id="IPR009069">
    <property type="entry name" value="Cys_alpha_HP_mot_SF"/>
</dbReference>
<evidence type="ECO:0000256" key="2">
    <source>
        <dbReference type="ARBA" id="ARBA00006133"/>
    </source>
</evidence>
<dbReference type="Pfam" id="PF05051">
    <property type="entry name" value="COX17"/>
    <property type="match status" value="1"/>
</dbReference>
<evidence type="ECO:0000313" key="11">
    <source>
        <dbReference type="EMBL" id="KAL1840170.1"/>
    </source>
</evidence>
<evidence type="ECO:0000256" key="3">
    <source>
        <dbReference type="ARBA" id="ARBA00009241"/>
    </source>
</evidence>
<feature type="compositionally biased region" description="Acidic residues" evidence="9">
    <location>
        <begin position="573"/>
        <end position="585"/>
    </location>
</feature>
<comment type="similarity">
    <text evidence="2">Belongs to the TEL2 family.</text>
</comment>
<protein>
    <recommendedName>
        <fullName evidence="10">Telomere length regulation protein conserved domain-containing protein</fullName>
    </recommendedName>
</protein>
<proteinExistence type="inferred from homology"/>
<keyword evidence="4" id="KW-0479">Metal-binding</keyword>
<dbReference type="Pfam" id="PF10193">
    <property type="entry name" value="Telomere_reg-2"/>
    <property type="match status" value="1"/>
</dbReference>
<keyword evidence="6" id="KW-0496">Mitochondrion</keyword>
<evidence type="ECO:0000256" key="4">
    <source>
        <dbReference type="ARBA" id="ARBA00022723"/>
    </source>
</evidence>
<feature type="region of interest" description="Disordered" evidence="9">
    <location>
        <begin position="539"/>
        <end position="608"/>
    </location>
</feature>
<comment type="similarity">
    <text evidence="3">Belongs to the COX17 family.</text>
</comment>
<evidence type="ECO:0000256" key="5">
    <source>
        <dbReference type="ARBA" id="ARBA00023008"/>
    </source>
</evidence>
<feature type="domain" description="Telomere length regulation protein conserved" evidence="10">
    <location>
        <begin position="613"/>
        <end position="724"/>
    </location>
</feature>
<dbReference type="Gene3D" id="1.10.287.1130">
    <property type="entry name" value="CytochromE C oxidase copper chaperone"/>
    <property type="match status" value="1"/>
</dbReference>
<evidence type="ECO:0000313" key="12">
    <source>
        <dbReference type="Proteomes" id="UP001583172"/>
    </source>
</evidence>
<comment type="caution">
    <text evidence="11">The sequence shown here is derived from an EMBL/GenBank/DDBJ whole genome shotgun (WGS) entry which is preliminary data.</text>
</comment>
<keyword evidence="8" id="KW-0143">Chaperone</keyword>
<keyword evidence="12" id="KW-1185">Reference proteome</keyword>
<dbReference type="PANTHER" id="PTHR15830">
    <property type="entry name" value="TELOMERE LENGTH REGULATION PROTEIN TEL2 FAMILY MEMBER"/>
    <property type="match status" value="1"/>
</dbReference>
<dbReference type="InterPro" id="IPR051970">
    <property type="entry name" value="TEL2_Regulation"/>
</dbReference>
<dbReference type="EMBL" id="JAZGSY010000124">
    <property type="protein sequence ID" value="KAL1840170.1"/>
    <property type="molecule type" value="Genomic_DNA"/>
</dbReference>
<keyword evidence="7" id="KW-1015">Disulfide bond</keyword>
<name>A0ABR3VEC1_HUMIN</name>
<dbReference type="Gene3D" id="1.25.40.720">
    <property type="entry name" value="Telomere length regulation protein 2, C-terminal domain"/>
    <property type="match status" value="2"/>
</dbReference>
<dbReference type="PANTHER" id="PTHR15830:SF10">
    <property type="entry name" value="TELOMERE LENGTH REGULATION PROTEIN TEL2 HOMOLOG"/>
    <property type="match status" value="1"/>
</dbReference>
<organism evidence="11 12">
    <name type="scientific">Humicola insolens</name>
    <name type="common">Soft-rot fungus</name>
    <dbReference type="NCBI Taxonomy" id="85995"/>
    <lineage>
        <taxon>Eukaryota</taxon>
        <taxon>Fungi</taxon>
        <taxon>Dikarya</taxon>
        <taxon>Ascomycota</taxon>
        <taxon>Pezizomycotina</taxon>
        <taxon>Sordariomycetes</taxon>
        <taxon>Sordariomycetidae</taxon>
        <taxon>Sordariales</taxon>
        <taxon>Chaetomiaceae</taxon>
        <taxon>Mycothermus</taxon>
    </lineage>
</organism>
<comment type="subcellular location">
    <subcellularLocation>
        <location evidence="1">Mitochondrion intermembrane space</location>
    </subcellularLocation>
</comment>
<evidence type="ECO:0000256" key="6">
    <source>
        <dbReference type="ARBA" id="ARBA00023128"/>
    </source>
</evidence>
<evidence type="ECO:0000259" key="10">
    <source>
        <dbReference type="Pfam" id="PF10193"/>
    </source>
</evidence>
<feature type="region of interest" description="Disordered" evidence="9">
    <location>
        <begin position="815"/>
        <end position="837"/>
    </location>
</feature>
<dbReference type="SUPFAM" id="SSF47072">
    <property type="entry name" value="Cysteine alpha-hairpin motif"/>
    <property type="match status" value="1"/>
</dbReference>
<gene>
    <name evidence="11" type="ORF">VTJ49DRAFT_744</name>
</gene>
<sequence length="1072" mass="117492">MEELLRPASIVGTKEDEANGDFLRESKEHHHQAGASHSSHGRAPTTPEEALEILKSEPDYDTLTSTLNFLLRHHTPDSAPYPTIRLPSPLSAQLVQVLVSDIVPNYWALLVEDSQQSKYSSTTRLGSLIDCLASVAGVNAILVRLRALIQEAKSEAATKIKRPDIVLNLRIICELLSRLLRSRNGLLELYLAALATSDQPSRMKPLLHEIVAMFGSGRIISLAAEADELIKANGGGRELGDFWPADPVQYTEWLGRNIVKMVSSEKTPEASRFEADLLAKALRLGHFDRLIKQLMLELVLDPARDPKDFGRVLGNLPSSDQRKVLHSVLKMLSAEYLDRLGRCESEESKPLISAAAGVLNSILSAAESARRHLVDWLTSSSGAGLGDGIGIRRAVMAVTSQNRDDLMSVFERSLSQFGDHLYIRHSPALQQEAHAQVLLLTAGYVYRTSPVKLAMALRSGPWMNAISNRLAASNQRARFLGILVGEALSGLVDKEDKRLNFKMEETGQPEGRWYKGLVEVSDSVGPLDALHRIHVRQLHTETTTESKNKHKLPKPAPKPMTPHEPKSGFIIEELSDGEPPEEDDIVPYAKPDSDPEDSDDDPTLVRRDRPKAPVYIRDLIRYLRDTENYDHQTLALTTAPTLIRRKADYGTEVSEHADEVASLLVGLSDKFNMDNFDELRLQGMIALVVAKPEQMGPWFAKTFFEGDYSISQRASVLAVLGMSARELAGLETSDYAASAAFPSKTLPEQVARLYLDNSTSPSKQPASSLKGLPRNALENIASSLTDAWLAPTAAKAADAATGPDVLKLSTFSSRLNQDNSDHQPLLDPSKTKYTTKPRPRQRAILNTTANLIATSFFAPLIARFQAALHTSSSSRSRTATAISHPHLLSLYLQTLALLLHASGPSTLALPSMTAELWRLLLSTRVRAAAVGDLAVTRAVLFGFLAMLDLNEDRARDVCAELGREVVEAMEWVGAVFVNSQTQGPHVERTFFFSITMATPAAQIPSLSQAAAAAAPAQATNAASKPKPCCVCKEEKSQRDECLLFSNAADPEKDCQSTIERYRSCMAGFGFKV</sequence>